<keyword evidence="4" id="KW-1185">Reference proteome</keyword>
<name>A0ABP9B018_9ACTN</name>
<sequence>MSRPSTAPILRPAGPAPFADRNRPAARCRGDHVVHSCTSAGILLRIALRGEIDHYSVAPVRALLVSAAATGARLLILDTARVTFADSALLKALALWRRDGRRLRLTGTSRAVAHLLATARLRGGCPAPGP</sequence>
<feature type="region of interest" description="Disordered" evidence="1">
    <location>
        <begin position="1"/>
        <end position="22"/>
    </location>
</feature>
<evidence type="ECO:0000256" key="1">
    <source>
        <dbReference type="SAM" id="MobiDB-lite"/>
    </source>
</evidence>
<proteinExistence type="predicted"/>
<protein>
    <recommendedName>
        <fullName evidence="2">STAS domain-containing protein</fullName>
    </recommendedName>
</protein>
<feature type="domain" description="STAS" evidence="2">
    <location>
        <begin position="46"/>
        <end position="130"/>
    </location>
</feature>
<dbReference type="Proteomes" id="UP001501147">
    <property type="component" value="Unassembled WGS sequence"/>
</dbReference>
<dbReference type="InterPro" id="IPR036513">
    <property type="entry name" value="STAS_dom_sf"/>
</dbReference>
<gene>
    <name evidence="3" type="ORF">GCM10023329_44760</name>
</gene>
<dbReference type="SUPFAM" id="SSF52091">
    <property type="entry name" value="SpoIIaa-like"/>
    <property type="match status" value="1"/>
</dbReference>
<dbReference type="PROSITE" id="PS50801">
    <property type="entry name" value="STAS"/>
    <property type="match status" value="1"/>
</dbReference>
<evidence type="ECO:0000259" key="2">
    <source>
        <dbReference type="PROSITE" id="PS50801"/>
    </source>
</evidence>
<dbReference type="Pfam" id="PF13466">
    <property type="entry name" value="STAS_2"/>
    <property type="match status" value="1"/>
</dbReference>
<dbReference type="Gene3D" id="3.30.750.24">
    <property type="entry name" value="STAS domain"/>
    <property type="match status" value="1"/>
</dbReference>
<dbReference type="CDD" id="cd07043">
    <property type="entry name" value="STAS_anti-anti-sigma_factors"/>
    <property type="match status" value="1"/>
</dbReference>
<organism evidence="3 4">
    <name type="scientific">Streptomyces sanyensis</name>
    <dbReference type="NCBI Taxonomy" id="568869"/>
    <lineage>
        <taxon>Bacteria</taxon>
        <taxon>Bacillati</taxon>
        <taxon>Actinomycetota</taxon>
        <taxon>Actinomycetes</taxon>
        <taxon>Kitasatosporales</taxon>
        <taxon>Streptomycetaceae</taxon>
        <taxon>Streptomyces</taxon>
    </lineage>
</organism>
<comment type="caution">
    <text evidence="3">The sequence shown here is derived from an EMBL/GenBank/DDBJ whole genome shotgun (WGS) entry which is preliminary data.</text>
</comment>
<reference evidence="4" key="1">
    <citation type="journal article" date="2019" name="Int. J. Syst. Evol. Microbiol.">
        <title>The Global Catalogue of Microorganisms (GCM) 10K type strain sequencing project: providing services to taxonomists for standard genome sequencing and annotation.</title>
        <authorList>
            <consortium name="The Broad Institute Genomics Platform"/>
            <consortium name="The Broad Institute Genome Sequencing Center for Infectious Disease"/>
            <person name="Wu L."/>
            <person name="Ma J."/>
        </authorList>
    </citation>
    <scope>NUCLEOTIDE SEQUENCE [LARGE SCALE GENOMIC DNA]</scope>
    <source>
        <strain evidence="4">JCM 18324</strain>
    </source>
</reference>
<dbReference type="EMBL" id="BAABJV010000014">
    <property type="protein sequence ID" value="GAA4788609.1"/>
    <property type="molecule type" value="Genomic_DNA"/>
</dbReference>
<dbReference type="RefSeq" id="WP_345615224.1">
    <property type="nucleotide sequence ID" value="NZ_BAABJV010000014.1"/>
</dbReference>
<dbReference type="InterPro" id="IPR058548">
    <property type="entry name" value="MlaB-like_STAS"/>
</dbReference>
<evidence type="ECO:0000313" key="4">
    <source>
        <dbReference type="Proteomes" id="UP001501147"/>
    </source>
</evidence>
<accession>A0ABP9B018</accession>
<evidence type="ECO:0000313" key="3">
    <source>
        <dbReference type="EMBL" id="GAA4788609.1"/>
    </source>
</evidence>
<dbReference type="InterPro" id="IPR002645">
    <property type="entry name" value="STAS_dom"/>
</dbReference>